<sequence length="336" mass="35617">MKALLCDEPGRLTLVERPKPARAAHEVLVRIRHVGICGTDFHIYAGKHPFLAYPRVMGHELSGTVEEAPEGSALSAGDPVYIVPYLSCGTCHACRKGLTNACQNIQVLGVHCDGGMAEYLSVPAQNVIPTGAIPLADAAMIEFLAIGAHGVKRGGIGAEDRVLVTGAGPIGMSAIIFAKARGADVTVMDTRADRLAFATDQLGADRSLMADDQAEATVQAITDGNGFDVVIDATGNAGPMQRGFAFLAHGARYVLLSVVRSDITFSDPEFHKREATLFASRNAQPDDFAEVVRQMEAGKVPTRALNSHTGRLSDAVSLFTEWSKPEAGVIKAILEV</sequence>
<dbReference type="InterPro" id="IPR013154">
    <property type="entry name" value="ADH-like_N"/>
</dbReference>
<dbReference type="AlphaFoldDB" id="A0A1Q9ADF1"/>
<dbReference type="GO" id="GO:0016491">
    <property type="term" value="F:oxidoreductase activity"/>
    <property type="evidence" value="ECO:0007669"/>
    <property type="project" value="UniProtKB-KW"/>
</dbReference>
<evidence type="ECO:0000256" key="1">
    <source>
        <dbReference type="ARBA" id="ARBA00023002"/>
    </source>
</evidence>
<name>A0A1Q9ADF1_9HYPH</name>
<organism evidence="3 4">
    <name type="scientific">Xaviernesmea rhizosphaerae</name>
    <dbReference type="NCBI Taxonomy" id="1672749"/>
    <lineage>
        <taxon>Bacteria</taxon>
        <taxon>Pseudomonadati</taxon>
        <taxon>Pseudomonadota</taxon>
        <taxon>Alphaproteobacteria</taxon>
        <taxon>Hyphomicrobiales</taxon>
        <taxon>Rhizobiaceae</taxon>
        <taxon>Rhizobium/Agrobacterium group</taxon>
        <taxon>Xaviernesmea</taxon>
    </lineage>
</organism>
<dbReference type="RefSeq" id="WP_075636807.1">
    <property type="nucleotide sequence ID" value="NZ_MKIO01000041.1"/>
</dbReference>
<feature type="domain" description="Enoyl reductase (ER)" evidence="2">
    <location>
        <begin position="10"/>
        <end position="334"/>
    </location>
</feature>
<reference evidence="3 4" key="1">
    <citation type="submission" date="2016-09" db="EMBL/GenBank/DDBJ databases">
        <title>Rhizobium sp. nov., a novel species isolated from the rice rhizosphere.</title>
        <authorList>
            <person name="Zhao J."/>
            <person name="Zhang X."/>
        </authorList>
    </citation>
    <scope>NUCLEOTIDE SEQUENCE [LARGE SCALE GENOMIC DNA]</scope>
    <source>
        <strain evidence="3 4">MH17</strain>
    </source>
</reference>
<dbReference type="SUPFAM" id="SSF50129">
    <property type="entry name" value="GroES-like"/>
    <property type="match status" value="1"/>
</dbReference>
<dbReference type="InterPro" id="IPR020843">
    <property type="entry name" value="ER"/>
</dbReference>
<dbReference type="SMART" id="SM00829">
    <property type="entry name" value="PKS_ER"/>
    <property type="match status" value="1"/>
</dbReference>
<evidence type="ECO:0000313" key="3">
    <source>
        <dbReference type="EMBL" id="OLP52942.1"/>
    </source>
</evidence>
<dbReference type="PANTHER" id="PTHR43401">
    <property type="entry name" value="L-THREONINE 3-DEHYDROGENASE"/>
    <property type="match status" value="1"/>
</dbReference>
<dbReference type="Gene3D" id="3.90.180.10">
    <property type="entry name" value="Medium-chain alcohol dehydrogenases, catalytic domain"/>
    <property type="match status" value="1"/>
</dbReference>
<accession>A0A1Q9ADF1</accession>
<dbReference type="Proteomes" id="UP000186143">
    <property type="component" value="Unassembled WGS sequence"/>
</dbReference>
<protein>
    <submittedName>
        <fullName evidence="3">Dehydrogenase</fullName>
    </submittedName>
</protein>
<dbReference type="EMBL" id="MKIO01000041">
    <property type="protein sequence ID" value="OLP52942.1"/>
    <property type="molecule type" value="Genomic_DNA"/>
</dbReference>
<dbReference type="InterPro" id="IPR036291">
    <property type="entry name" value="NAD(P)-bd_dom_sf"/>
</dbReference>
<keyword evidence="1" id="KW-0560">Oxidoreductase</keyword>
<dbReference type="SUPFAM" id="SSF51735">
    <property type="entry name" value="NAD(P)-binding Rossmann-fold domains"/>
    <property type="match status" value="1"/>
</dbReference>
<gene>
    <name evidence="3" type="ORF">BJF92_18015</name>
</gene>
<dbReference type="PANTHER" id="PTHR43401:SF3">
    <property type="entry name" value="L-GALACTONATE-5-DEHYDROGENASE"/>
    <property type="match status" value="1"/>
</dbReference>
<proteinExistence type="predicted"/>
<dbReference type="Gene3D" id="3.40.50.720">
    <property type="entry name" value="NAD(P)-binding Rossmann-like Domain"/>
    <property type="match status" value="1"/>
</dbReference>
<evidence type="ECO:0000259" key="2">
    <source>
        <dbReference type="SMART" id="SM00829"/>
    </source>
</evidence>
<dbReference type="CDD" id="cd08261">
    <property type="entry name" value="Zn_ADH7"/>
    <property type="match status" value="1"/>
</dbReference>
<comment type="caution">
    <text evidence="3">The sequence shown here is derived from an EMBL/GenBank/DDBJ whole genome shotgun (WGS) entry which is preliminary data.</text>
</comment>
<evidence type="ECO:0000313" key="4">
    <source>
        <dbReference type="Proteomes" id="UP000186143"/>
    </source>
</evidence>
<dbReference type="InterPro" id="IPR013149">
    <property type="entry name" value="ADH-like_C"/>
</dbReference>
<dbReference type="STRING" id="1672749.BJF92_18015"/>
<dbReference type="Pfam" id="PF00107">
    <property type="entry name" value="ADH_zinc_N"/>
    <property type="match status" value="1"/>
</dbReference>
<dbReference type="OrthoDB" id="9809185at2"/>
<dbReference type="InterPro" id="IPR011032">
    <property type="entry name" value="GroES-like_sf"/>
</dbReference>
<dbReference type="InterPro" id="IPR050129">
    <property type="entry name" value="Zn_alcohol_dh"/>
</dbReference>
<dbReference type="Pfam" id="PF08240">
    <property type="entry name" value="ADH_N"/>
    <property type="match status" value="1"/>
</dbReference>